<dbReference type="GO" id="GO:0003677">
    <property type="term" value="F:DNA binding"/>
    <property type="evidence" value="ECO:0007669"/>
    <property type="project" value="InterPro"/>
</dbReference>
<dbReference type="Gene3D" id="1.10.260.40">
    <property type="entry name" value="lambda repressor-like DNA-binding domains"/>
    <property type="match status" value="1"/>
</dbReference>
<evidence type="ECO:0000313" key="2">
    <source>
        <dbReference type="EMBL" id="HAF1889429.1"/>
    </source>
</evidence>
<dbReference type="InterPro" id="IPR010982">
    <property type="entry name" value="Lambda_DNA-bd_dom_sf"/>
</dbReference>
<dbReference type="CDD" id="cd00093">
    <property type="entry name" value="HTH_XRE"/>
    <property type="match status" value="1"/>
</dbReference>
<evidence type="ECO:0000256" key="1">
    <source>
        <dbReference type="SAM" id="MobiDB-lite"/>
    </source>
</evidence>
<proteinExistence type="predicted"/>
<gene>
    <name evidence="2" type="ORF">G8K44_000726</name>
</gene>
<name>A0A743EM94_SALER</name>
<reference evidence="2" key="2">
    <citation type="submission" date="2020-02" db="EMBL/GenBank/DDBJ databases">
        <authorList>
            <consortium name="NCBI Pathogen Detection Project"/>
        </authorList>
    </citation>
    <scope>NUCLEOTIDE SEQUENCE</scope>
    <source>
        <strain evidence="2">MA.MC_07-0072</strain>
    </source>
</reference>
<dbReference type="SUPFAM" id="SSF47413">
    <property type="entry name" value="lambda repressor-like DNA-binding domains"/>
    <property type="match status" value="1"/>
</dbReference>
<feature type="region of interest" description="Disordered" evidence="1">
    <location>
        <begin position="73"/>
        <end position="102"/>
    </location>
</feature>
<protein>
    <submittedName>
        <fullName evidence="2">Helix-turn-helix transcriptional regulator</fullName>
    </submittedName>
</protein>
<sequence>MSISIGKKIRELRESEGLTRTQFFELTGILETVQKSYETGKRENIGIETVMKITNHPRFEKYTLWLMSEEGKTNEAAGQVSPALSPDGQDSTSSRRNAKQAG</sequence>
<dbReference type="AlphaFoldDB" id="A0A743EM94"/>
<dbReference type="EMBL" id="DAAUIN010000001">
    <property type="protein sequence ID" value="HAF1889429.1"/>
    <property type="molecule type" value="Genomic_DNA"/>
</dbReference>
<comment type="caution">
    <text evidence="2">The sequence shown here is derived from an EMBL/GenBank/DDBJ whole genome shotgun (WGS) entry which is preliminary data.</text>
</comment>
<dbReference type="InterPro" id="IPR001387">
    <property type="entry name" value="Cro/C1-type_HTH"/>
</dbReference>
<organism evidence="2">
    <name type="scientific">Salmonella enterica</name>
    <name type="common">Salmonella choleraesuis</name>
    <dbReference type="NCBI Taxonomy" id="28901"/>
    <lineage>
        <taxon>Bacteria</taxon>
        <taxon>Pseudomonadati</taxon>
        <taxon>Pseudomonadota</taxon>
        <taxon>Gammaproteobacteria</taxon>
        <taxon>Enterobacterales</taxon>
        <taxon>Enterobacteriaceae</taxon>
        <taxon>Salmonella</taxon>
    </lineage>
</organism>
<dbReference type="RefSeq" id="WP_373880639.1">
    <property type="nucleotide sequence ID" value="NZ_CP168929.1"/>
</dbReference>
<accession>A0A743EM94</accession>
<reference evidence="2" key="1">
    <citation type="journal article" date="2018" name="Genome Biol.">
        <title>SKESA: strategic k-mer extension for scrupulous assemblies.</title>
        <authorList>
            <person name="Souvorov A."/>
            <person name="Agarwala R."/>
            <person name="Lipman D.J."/>
        </authorList>
    </citation>
    <scope>NUCLEOTIDE SEQUENCE</scope>
    <source>
        <strain evidence="2">MA.MC_07-0072</strain>
    </source>
</reference>